<evidence type="ECO:0000256" key="1">
    <source>
        <dbReference type="ARBA" id="ARBA00022786"/>
    </source>
</evidence>
<dbReference type="Pfam" id="PF00400">
    <property type="entry name" value="WD40"/>
    <property type="match status" value="3"/>
</dbReference>
<evidence type="ECO:0000256" key="2">
    <source>
        <dbReference type="PROSITE-ProRule" id="PRU00221"/>
    </source>
</evidence>
<keyword evidence="2" id="KW-0853">WD repeat</keyword>
<dbReference type="InterPro" id="IPR001680">
    <property type="entry name" value="WD40_rpt"/>
</dbReference>
<sequence>IESVPLRLAVAYESNERYNVTSCQFSPCGEYFAFVQSPCVVAVYPVEKLMSFCFMSIPVSMPESYNPTGPLTSEAPGTPTPWRVLSSELLSGDSVRVDLQPVCRIEAQGVVQCLAFAHGDCSRCRLPHRSVKRRSVVLQNSFVSLILIGLITGYTEVYNLCDITLPIARIPSLVLFADNLPIYRLCVATDDSLRVASVQLGGDVKLWDLWDDGNMYANLKSKFVFPSPDETARDMIRGEACTFAWQPHGSHICLAGQRGYGVVLMSEKPFGRVATLRSGHFNRISAATYTHDASLLITAAYDSSCVVWSVPEYAPLHHYWHMGRVPSLLLVGGANGHHLYDLCMSPDDLHFLTICEDRCVRLWPLAPNTSPVKTYYELALTQSTGPKLRCVSFSPCGRLISVTTSDNRVLFFTTPSQLATLTTQCLRVLRRCITRYLMKRYPNQLSAICGDKHIPSLSTNRAFCEAASDLPLPPQLMLTLFLLHDRFCAIHCFLIRLLHSTVCRITLRYLSTPSVELFNRYRAHTGKENAQKRRQ</sequence>
<feature type="non-terminal residue" evidence="3">
    <location>
        <position position="1"/>
    </location>
</feature>
<reference evidence="3 4" key="1">
    <citation type="submission" date="2015-03" db="EMBL/GenBank/DDBJ databases">
        <title>Draft genome of the nematode, Opisthorchis viverrini.</title>
        <authorList>
            <person name="Mitreva M."/>
        </authorList>
    </citation>
    <scope>NUCLEOTIDE SEQUENCE [LARGE SCALE GENOMIC DNA]</scope>
    <source>
        <strain evidence="3">Khon Kaen</strain>
    </source>
</reference>
<dbReference type="Proteomes" id="UP000243686">
    <property type="component" value="Unassembled WGS sequence"/>
</dbReference>
<dbReference type="InterPro" id="IPR015943">
    <property type="entry name" value="WD40/YVTN_repeat-like_dom_sf"/>
</dbReference>
<protein>
    <submittedName>
        <fullName evidence="3">WD domain, G-beta repeat protein</fullName>
    </submittedName>
</protein>
<dbReference type="SUPFAM" id="SSF50978">
    <property type="entry name" value="WD40 repeat-like"/>
    <property type="match status" value="1"/>
</dbReference>
<dbReference type="GO" id="GO:0000209">
    <property type="term" value="P:protein polyubiquitination"/>
    <property type="evidence" value="ECO:0007669"/>
    <property type="project" value="TreeGrafter"/>
</dbReference>
<dbReference type="EMBL" id="KV894520">
    <property type="protein sequence ID" value="OON18119.1"/>
    <property type="molecule type" value="Genomic_DNA"/>
</dbReference>
<dbReference type="InterPro" id="IPR036322">
    <property type="entry name" value="WD40_repeat_dom_sf"/>
</dbReference>
<dbReference type="Gene3D" id="2.130.10.10">
    <property type="entry name" value="YVTN repeat-like/Quinoprotein amine dehydrogenase"/>
    <property type="match status" value="2"/>
</dbReference>
<keyword evidence="4" id="KW-1185">Reference proteome</keyword>
<accession>A0A1S8WUA9</accession>
<dbReference type="InterPro" id="IPR051983">
    <property type="entry name" value="WSB_SOCS-box_domain"/>
</dbReference>
<name>A0A1S8WUA9_OPIVI</name>
<feature type="repeat" description="WD" evidence="2">
    <location>
        <begin position="277"/>
        <end position="310"/>
    </location>
</feature>
<organism evidence="3 4">
    <name type="scientific">Opisthorchis viverrini</name>
    <name type="common">Southeast Asian liver fluke</name>
    <dbReference type="NCBI Taxonomy" id="6198"/>
    <lineage>
        <taxon>Eukaryota</taxon>
        <taxon>Metazoa</taxon>
        <taxon>Spiralia</taxon>
        <taxon>Lophotrochozoa</taxon>
        <taxon>Platyhelminthes</taxon>
        <taxon>Trematoda</taxon>
        <taxon>Digenea</taxon>
        <taxon>Opisthorchiida</taxon>
        <taxon>Opisthorchiata</taxon>
        <taxon>Opisthorchiidae</taxon>
        <taxon>Opisthorchis</taxon>
    </lineage>
</organism>
<feature type="non-terminal residue" evidence="3">
    <location>
        <position position="535"/>
    </location>
</feature>
<evidence type="ECO:0000313" key="3">
    <source>
        <dbReference type="EMBL" id="OON18119.1"/>
    </source>
</evidence>
<dbReference type="SMART" id="SM00320">
    <property type="entry name" value="WD40"/>
    <property type="match status" value="5"/>
</dbReference>
<keyword evidence="1" id="KW-0833">Ubl conjugation pathway</keyword>
<dbReference type="AlphaFoldDB" id="A0A1S8WUA9"/>
<dbReference type="PANTHER" id="PTHR15622:SF2">
    <property type="entry name" value="U4_U6 SMALL NUCLEAR RIBONUCLEOPROTEIN PRP4"/>
    <property type="match status" value="1"/>
</dbReference>
<dbReference type="PROSITE" id="PS50294">
    <property type="entry name" value="WD_REPEATS_REGION"/>
    <property type="match status" value="1"/>
</dbReference>
<dbReference type="PROSITE" id="PS50082">
    <property type="entry name" value="WD_REPEATS_2"/>
    <property type="match status" value="1"/>
</dbReference>
<proteinExistence type="predicted"/>
<evidence type="ECO:0000313" key="4">
    <source>
        <dbReference type="Proteomes" id="UP000243686"/>
    </source>
</evidence>
<dbReference type="PANTHER" id="PTHR15622">
    <property type="entry name" value="WD40 REPEAT PROTEIN"/>
    <property type="match status" value="1"/>
</dbReference>
<gene>
    <name evidence="3" type="ORF">X801_06033</name>
</gene>